<protein>
    <submittedName>
        <fullName evidence="2">Alpha/beta fold hydrolase</fullName>
    </submittedName>
</protein>
<feature type="domain" description="AB hydrolase-1" evidence="1">
    <location>
        <begin position="11"/>
        <end position="205"/>
    </location>
</feature>
<evidence type="ECO:0000313" key="3">
    <source>
        <dbReference type="Proteomes" id="UP001597045"/>
    </source>
</evidence>
<keyword evidence="2" id="KW-0378">Hydrolase</keyword>
<evidence type="ECO:0000259" key="1">
    <source>
        <dbReference type="Pfam" id="PF12697"/>
    </source>
</evidence>
<organism evidence="2 3">
    <name type="scientific">Kibdelosporangium lantanae</name>
    <dbReference type="NCBI Taxonomy" id="1497396"/>
    <lineage>
        <taxon>Bacteria</taxon>
        <taxon>Bacillati</taxon>
        <taxon>Actinomycetota</taxon>
        <taxon>Actinomycetes</taxon>
        <taxon>Pseudonocardiales</taxon>
        <taxon>Pseudonocardiaceae</taxon>
        <taxon>Kibdelosporangium</taxon>
    </lineage>
</organism>
<dbReference type="EMBL" id="JBHTIS010001290">
    <property type="protein sequence ID" value="MFD1047877.1"/>
    <property type="molecule type" value="Genomic_DNA"/>
</dbReference>
<name>A0ABW3MCN3_9PSEU</name>
<reference evidence="3" key="1">
    <citation type="journal article" date="2019" name="Int. J. Syst. Evol. Microbiol.">
        <title>The Global Catalogue of Microorganisms (GCM) 10K type strain sequencing project: providing services to taxonomists for standard genome sequencing and annotation.</title>
        <authorList>
            <consortium name="The Broad Institute Genomics Platform"/>
            <consortium name="The Broad Institute Genome Sequencing Center for Infectious Disease"/>
            <person name="Wu L."/>
            <person name="Ma J."/>
        </authorList>
    </citation>
    <scope>NUCLEOTIDE SEQUENCE [LARGE SCALE GENOMIC DNA]</scope>
    <source>
        <strain evidence="3">JCM 31486</strain>
    </source>
</reference>
<dbReference type="GO" id="GO:0016787">
    <property type="term" value="F:hydrolase activity"/>
    <property type="evidence" value="ECO:0007669"/>
    <property type="project" value="UniProtKB-KW"/>
</dbReference>
<dbReference type="Gene3D" id="3.40.50.1820">
    <property type="entry name" value="alpha/beta hydrolase"/>
    <property type="match status" value="1"/>
</dbReference>
<gene>
    <name evidence="2" type="ORF">ACFQ1S_21210</name>
</gene>
<dbReference type="SUPFAM" id="SSF53474">
    <property type="entry name" value="alpha/beta-Hydrolases"/>
    <property type="match status" value="1"/>
</dbReference>
<keyword evidence="3" id="KW-1185">Reference proteome</keyword>
<dbReference type="InterPro" id="IPR029058">
    <property type="entry name" value="AB_hydrolase_fold"/>
</dbReference>
<accession>A0ABW3MCN3</accession>
<feature type="non-terminal residue" evidence="2">
    <location>
        <position position="1"/>
    </location>
</feature>
<dbReference type="Pfam" id="PF12697">
    <property type="entry name" value="Abhydrolase_6"/>
    <property type="match status" value="1"/>
</dbReference>
<comment type="caution">
    <text evidence="2">The sequence shown here is derived from an EMBL/GenBank/DDBJ whole genome shotgun (WGS) entry which is preliminary data.</text>
</comment>
<dbReference type="Proteomes" id="UP001597045">
    <property type="component" value="Unassembled WGS sequence"/>
</dbReference>
<sequence>LPLPRTAASVATELRALLHGQGLQGPYVLAAHSLGGLYAYRFAQLFPQDVAGLVWLDALHRDWDDFMPPTACYGSFERAAPSLARLEEMGPALREMRVGLLADYPEDVRQALVDAKASASWVRVGAAERTGLTDLAAELRAGPGIPDVPVVALTVLEPGQEEMHDGKTRLDSALVKTVSWGRQRILTDTAHHRLCFDRADAVVQAIRDVVDRTAHGHPMSGAVVKD</sequence>
<proteinExistence type="predicted"/>
<dbReference type="InterPro" id="IPR000073">
    <property type="entry name" value="AB_hydrolase_1"/>
</dbReference>
<evidence type="ECO:0000313" key="2">
    <source>
        <dbReference type="EMBL" id="MFD1047877.1"/>
    </source>
</evidence>